<dbReference type="Pfam" id="PF00581">
    <property type="entry name" value="Rhodanese"/>
    <property type="match status" value="1"/>
</dbReference>
<comment type="caution">
    <text evidence="3">The sequence shown here is derived from an EMBL/GenBank/DDBJ whole genome shotgun (WGS) entry which is preliminary data.</text>
</comment>
<name>A0A831UEU0_GEOME</name>
<feature type="chain" id="PRO_5032661198" evidence="1">
    <location>
        <begin position="21"/>
        <end position="125"/>
    </location>
</feature>
<feature type="domain" description="Rhodanese" evidence="2">
    <location>
        <begin position="37"/>
        <end position="125"/>
    </location>
</feature>
<dbReference type="InterPro" id="IPR036873">
    <property type="entry name" value="Rhodanese-like_dom_sf"/>
</dbReference>
<dbReference type="Gene3D" id="3.40.250.10">
    <property type="entry name" value="Rhodanese-like domain"/>
    <property type="match status" value="1"/>
</dbReference>
<sequence length="125" mass="13630">MKKIGIIALLILALAATVLAAGHRDIRSGEAKSLLAAKKNAFLLDVRTPAEFRQGRLQGAVLIPISEVERRLGEIPRNRPVVVYCAVGSRSGLVAGFLAQKGYREVYNMADGIVGWYRNGFPIIR</sequence>
<keyword evidence="1" id="KW-0732">Signal</keyword>
<organism evidence="3">
    <name type="scientific">Geobacter metallireducens</name>
    <dbReference type="NCBI Taxonomy" id="28232"/>
    <lineage>
        <taxon>Bacteria</taxon>
        <taxon>Pseudomonadati</taxon>
        <taxon>Thermodesulfobacteriota</taxon>
        <taxon>Desulfuromonadia</taxon>
        <taxon>Geobacterales</taxon>
        <taxon>Geobacteraceae</taxon>
        <taxon>Geobacter</taxon>
    </lineage>
</organism>
<reference evidence="3" key="1">
    <citation type="journal article" date="2020" name="mSystems">
        <title>Genome- and Community-Level Interaction Insights into Carbon Utilization and Element Cycling Functions of Hydrothermarchaeota in Hydrothermal Sediment.</title>
        <authorList>
            <person name="Zhou Z."/>
            <person name="Liu Y."/>
            <person name="Xu W."/>
            <person name="Pan J."/>
            <person name="Luo Z.H."/>
            <person name="Li M."/>
        </authorList>
    </citation>
    <scope>NUCLEOTIDE SEQUENCE [LARGE SCALE GENOMIC DNA]</scope>
    <source>
        <strain evidence="3">SpSt-349</strain>
    </source>
</reference>
<gene>
    <name evidence="3" type="ORF">ENQ87_02050</name>
</gene>
<proteinExistence type="predicted"/>
<accession>A0A831UEU0</accession>
<dbReference type="InterPro" id="IPR001763">
    <property type="entry name" value="Rhodanese-like_dom"/>
</dbReference>
<dbReference type="SMART" id="SM00450">
    <property type="entry name" value="RHOD"/>
    <property type="match status" value="1"/>
</dbReference>
<dbReference type="InterPro" id="IPR050229">
    <property type="entry name" value="GlpE_sulfurtransferase"/>
</dbReference>
<dbReference type="CDD" id="cd00158">
    <property type="entry name" value="RHOD"/>
    <property type="match status" value="1"/>
</dbReference>
<protein>
    <submittedName>
        <fullName evidence="3">Rhodanese-like domain-containing protein</fullName>
    </submittedName>
</protein>
<evidence type="ECO:0000256" key="1">
    <source>
        <dbReference type="SAM" id="SignalP"/>
    </source>
</evidence>
<dbReference type="AlphaFoldDB" id="A0A831UEU0"/>
<evidence type="ECO:0000259" key="2">
    <source>
        <dbReference type="PROSITE" id="PS50206"/>
    </source>
</evidence>
<feature type="signal peptide" evidence="1">
    <location>
        <begin position="1"/>
        <end position="20"/>
    </location>
</feature>
<dbReference type="SUPFAM" id="SSF52821">
    <property type="entry name" value="Rhodanese/Cell cycle control phosphatase"/>
    <property type="match status" value="1"/>
</dbReference>
<dbReference type="PANTHER" id="PTHR43031:SF1">
    <property type="entry name" value="PYRIDINE NUCLEOTIDE-DISULPHIDE OXIDOREDUCTASE"/>
    <property type="match status" value="1"/>
</dbReference>
<evidence type="ECO:0000313" key="3">
    <source>
        <dbReference type="EMBL" id="HEN41149.1"/>
    </source>
</evidence>
<dbReference type="PROSITE" id="PS50206">
    <property type="entry name" value="RHODANESE_3"/>
    <property type="match status" value="1"/>
</dbReference>
<dbReference type="EMBL" id="DSOV01000007">
    <property type="protein sequence ID" value="HEN41149.1"/>
    <property type="molecule type" value="Genomic_DNA"/>
</dbReference>
<dbReference type="PANTHER" id="PTHR43031">
    <property type="entry name" value="FAD-DEPENDENT OXIDOREDUCTASE"/>
    <property type="match status" value="1"/>
</dbReference>